<evidence type="ECO:0000313" key="2">
    <source>
        <dbReference type="EMBL" id="CAG9860766.1"/>
    </source>
</evidence>
<evidence type="ECO:0000256" key="1">
    <source>
        <dbReference type="SAM" id="Phobius"/>
    </source>
</evidence>
<feature type="transmembrane region" description="Helical" evidence="1">
    <location>
        <begin position="203"/>
        <end position="225"/>
    </location>
</feature>
<protein>
    <submittedName>
        <fullName evidence="2">Uncharacterized protein</fullName>
    </submittedName>
</protein>
<keyword evidence="1" id="KW-0472">Membrane</keyword>
<name>A0A9N9TRB6_PHYSR</name>
<dbReference type="Proteomes" id="UP001153712">
    <property type="component" value="Chromosome 3"/>
</dbReference>
<gene>
    <name evidence="2" type="ORF">PHYEVI_LOCUS7115</name>
</gene>
<evidence type="ECO:0000313" key="3">
    <source>
        <dbReference type="Proteomes" id="UP001153712"/>
    </source>
</evidence>
<dbReference type="AlphaFoldDB" id="A0A9N9TRB6"/>
<keyword evidence="1" id="KW-1133">Transmembrane helix</keyword>
<keyword evidence="3" id="KW-1185">Reference proteome</keyword>
<feature type="transmembrane region" description="Helical" evidence="1">
    <location>
        <begin position="123"/>
        <end position="149"/>
    </location>
</feature>
<organism evidence="2 3">
    <name type="scientific">Phyllotreta striolata</name>
    <name type="common">Striped flea beetle</name>
    <name type="synonym">Crioceris striolata</name>
    <dbReference type="NCBI Taxonomy" id="444603"/>
    <lineage>
        <taxon>Eukaryota</taxon>
        <taxon>Metazoa</taxon>
        <taxon>Ecdysozoa</taxon>
        <taxon>Arthropoda</taxon>
        <taxon>Hexapoda</taxon>
        <taxon>Insecta</taxon>
        <taxon>Pterygota</taxon>
        <taxon>Neoptera</taxon>
        <taxon>Endopterygota</taxon>
        <taxon>Coleoptera</taxon>
        <taxon>Polyphaga</taxon>
        <taxon>Cucujiformia</taxon>
        <taxon>Chrysomeloidea</taxon>
        <taxon>Chrysomelidae</taxon>
        <taxon>Galerucinae</taxon>
        <taxon>Alticini</taxon>
        <taxon>Phyllotreta</taxon>
    </lineage>
</organism>
<feature type="transmembrane region" description="Helical" evidence="1">
    <location>
        <begin position="30"/>
        <end position="53"/>
    </location>
</feature>
<accession>A0A9N9TRB6</accession>
<feature type="transmembrane region" description="Helical" evidence="1">
    <location>
        <begin position="161"/>
        <end position="183"/>
    </location>
</feature>
<proteinExistence type="predicted"/>
<sequence length="281" mass="31780">MERIIKVKTKIDRIPRSSSPSERRYSASMVLGLSVVFLGLFAYTAIMGTIIIYKLTVQPYANLTDANIVEKLETRNFTIENNSTILQEELAKLYDKVDRDLDLVLEGYKRLEIMLKRNSDNYFHYPALICCCFLMAVGHLNGFILGILAWKRWYIDRNITLFFVAAVSSTIFAALGLVLSIVTCFNLKYDYDTYVYEVSRANPITFSLVLNIAVASTVGLIWSSLAAKISYKGMRSEYPDDGDLGNAGKTDICVGHPDYWDSPTDATRRDALPLRRFDDAP</sequence>
<keyword evidence="1" id="KW-0812">Transmembrane</keyword>
<reference evidence="2" key="1">
    <citation type="submission" date="2022-01" db="EMBL/GenBank/DDBJ databases">
        <authorList>
            <person name="King R."/>
        </authorList>
    </citation>
    <scope>NUCLEOTIDE SEQUENCE</scope>
</reference>
<dbReference type="EMBL" id="OU900096">
    <property type="protein sequence ID" value="CAG9860766.1"/>
    <property type="molecule type" value="Genomic_DNA"/>
</dbReference>
<dbReference type="OrthoDB" id="6628993at2759"/>